<dbReference type="PANTHER" id="PTHR35562:SF2">
    <property type="entry name" value="DNA ENDONUCLEASE SMRA-RELATED"/>
    <property type="match status" value="1"/>
</dbReference>
<dbReference type="PANTHER" id="PTHR35562">
    <property type="entry name" value="DNA ENDONUCLEASE SMRA-RELATED"/>
    <property type="match status" value="1"/>
</dbReference>
<dbReference type="Proteomes" id="UP000317155">
    <property type="component" value="Unassembled WGS sequence"/>
</dbReference>
<dbReference type="InterPro" id="IPR002625">
    <property type="entry name" value="Smr_dom"/>
</dbReference>
<dbReference type="EMBL" id="VJVV01000006">
    <property type="protein sequence ID" value="TRO81297.1"/>
    <property type="molecule type" value="Genomic_DNA"/>
</dbReference>
<evidence type="ECO:0000313" key="3">
    <source>
        <dbReference type="Proteomes" id="UP000317155"/>
    </source>
</evidence>
<comment type="caution">
    <text evidence="2">The sequence shown here is derived from an EMBL/GenBank/DDBJ whole genome shotgun (WGS) entry which is preliminary data.</text>
</comment>
<dbReference type="Pfam" id="PF01713">
    <property type="entry name" value="Smr"/>
    <property type="match status" value="1"/>
</dbReference>
<dbReference type="SUPFAM" id="SSF160443">
    <property type="entry name" value="SMR domain-like"/>
    <property type="match status" value="1"/>
</dbReference>
<evidence type="ECO:0000259" key="1">
    <source>
        <dbReference type="PROSITE" id="PS50828"/>
    </source>
</evidence>
<protein>
    <submittedName>
        <fullName evidence="2">Smr/MutS family protein</fullName>
    </submittedName>
</protein>
<accession>A0A550JDK6</accession>
<gene>
    <name evidence="2" type="ORF">FL622_09955</name>
</gene>
<dbReference type="InterPro" id="IPR036063">
    <property type="entry name" value="Smr_dom_sf"/>
</dbReference>
<feature type="domain" description="Smr" evidence="1">
    <location>
        <begin position="34"/>
        <end position="109"/>
    </location>
</feature>
<proteinExistence type="predicted"/>
<dbReference type="Gene3D" id="3.30.1370.110">
    <property type="match status" value="1"/>
</dbReference>
<dbReference type="AlphaFoldDB" id="A0A550JDK6"/>
<dbReference type="SMART" id="SM00463">
    <property type="entry name" value="SMR"/>
    <property type="match status" value="1"/>
</dbReference>
<evidence type="ECO:0000313" key="2">
    <source>
        <dbReference type="EMBL" id="TRO81297.1"/>
    </source>
</evidence>
<dbReference type="PROSITE" id="PS50828">
    <property type="entry name" value="SMR"/>
    <property type="match status" value="1"/>
</dbReference>
<dbReference type="OrthoDB" id="9808166at2"/>
<keyword evidence="3" id="KW-1185">Reference proteome</keyword>
<sequence length="113" mass="12410">MDLERPGGGRQPELTVDEDFEELEPVELPIDGVLDLHTFQPREVGTLIPDYLAACREKGIFDVRIIHGKGQGILQRRVHAILGRLPEVAAFRLADGSGGGWGATLVRLKQEEG</sequence>
<organism evidence="2 3">
    <name type="scientific">Trichloromonas acetexigens</name>
    <dbReference type="NCBI Taxonomy" id="38815"/>
    <lineage>
        <taxon>Bacteria</taxon>
        <taxon>Pseudomonadati</taxon>
        <taxon>Thermodesulfobacteriota</taxon>
        <taxon>Desulfuromonadia</taxon>
        <taxon>Desulfuromonadales</taxon>
        <taxon>Trichloromonadaceae</taxon>
        <taxon>Trichloromonas</taxon>
    </lineage>
</organism>
<name>A0A550JDK6_9BACT</name>
<reference evidence="2 3" key="1">
    <citation type="submission" date="2019-07" db="EMBL/GenBank/DDBJ databases">
        <title>Insights of Desulfuromonas acetexigens electromicrobiology.</title>
        <authorList>
            <person name="Katuri K."/>
            <person name="Sapireddy V."/>
            <person name="Shaw D.R."/>
            <person name="Saikaly P."/>
        </authorList>
    </citation>
    <scope>NUCLEOTIDE SEQUENCE [LARGE SCALE GENOMIC DNA]</scope>
    <source>
        <strain evidence="2 3">2873</strain>
    </source>
</reference>